<dbReference type="EMBL" id="QRGP01000001">
    <property type="protein sequence ID" value="RDV06602.1"/>
    <property type="molecule type" value="Genomic_DNA"/>
</dbReference>
<dbReference type="GO" id="GO:0031956">
    <property type="term" value="F:medium-chain fatty acid-CoA ligase activity"/>
    <property type="evidence" value="ECO:0007669"/>
    <property type="project" value="TreeGrafter"/>
</dbReference>
<comment type="caution">
    <text evidence="5">The sequence shown here is derived from an EMBL/GenBank/DDBJ whole genome shotgun (WGS) entry which is preliminary data.</text>
</comment>
<evidence type="ECO:0000259" key="3">
    <source>
        <dbReference type="Pfam" id="PF00501"/>
    </source>
</evidence>
<keyword evidence="2 5" id="KW-0436">Ligase</keyword>
<keyword evidence="6" id="KW-1185">Reference proteome</keyword>
<sequence>MALMTEKLRAIMALDPARTEIDFEGIEYSWAQLAATVGAIEAALQALELPEDCRVGIMLRNRPGHIAAIIAVLSTDRCLVSLNPILPDEKLFADVEGLSLPVVIADATDLARAGLTESLKRAGSAVIEIGPRLEGARLVSDSIRTGIKLSPGVAIEMLTSGTTGTPKRVPLSRNSFDASFRGFTKYERNRSFDDPPKLNSGCTMVVNPLTHIGGIYGCIGALAAGRKIALLEKFSVDAWVDIVRNNRPAVAPAVPSAIRMLLEADVDKEALSSLRAMISGTAPLSPDLVDAFYDKYGIPICGNYGATEMAGAVAGWNIDDFRKRWSEKRGAVGRMHADIEARVVDAETGEPLPHGSEGLLELKGAQLGNDMQWMRTTDRAVLDDDRYLWIKGRADNAIIRGGFKVHPDDVVKAINQHPSVRESAVVGVPDDRLGEVPAAAIILKAGETPPETDVMKAFLKEKLIAYQVPVHFRFVEDFPRTPSMKPSAPGLKALFGVAV</sequence>
<evidence type="ECO:0000313" key="5">
    <source>
        <dbReference type="EMBL" id="RDV06602.1"/>
    </source>
</evidence>
<proteinExistence type="inferred from homology"/>
<dbReference type="OrthoDB" id="9803968at2"/>
<dbReference type="PANTHER" id="PTHR43201">
    <property type="entry name" value="ACYL-COA SYNTHETASE"/>
    <property type="match status" value="1"/>
</dbReference>
<dbReference type="InterPro" id="IPR025110">
    <property type="entry name" value="AMP-bd_C"/>
</dbReference>
<protein>
    <submittedName>
        <fullName evidence="5">Long-chain fatty acid--CoA ligase</fullName>
    </submittedName>
</protein>
<dbReference type="Pfam" id="PF13193">
    <property type="entry name" value="AMP-binding_C"/>
    <property type="match status" value="1"/>
</dbReference>
<gene>
    <name evidence="5" type="ORF">DXH95_04060</name>
</gene>
<feature type="domain" description="AMP-dependent synthetase/ligase" evidence="3">
    <location>
        <begin position="15"/>
        <end position="367"/>
    </location>
</feature>
<evidence type="ECO:0000256" key="1">
    <source>
        <dbReference type="ARBA" id="ARBA00006432"/>
    </source>
</evidence>
<dbReference type="AlphaFoldDB" id="A0A371BG75"/>
<dbReference type="InterPro" id="IPR042099">
    <property type="entry name" value="ANL_N_sf"/>
</dbReference>
<dbReference type="Gene3D" id="3.40.50.12780">
    <property type="entry name" value="N-terminal domain of ligase-like"/>
    <property type="match status" value="1"/>
</dbReference>
<comment type="similarity">
    <text evidence="1">Belongs to the ATP-dependent AMP-binding enzyme family.</text>
</comment>
<accession>A0A371BG75</accession>
<dbReference type="Pfam" id="PF00501">
    <property type="entry name" value="AMP-binding"/>
    <property type="match status" value="1"/>
</dbReference>
<dbReference type="SUPFAM" id="SSF56801">
    <property type="entry name" value="Acetyl-CoA synthetase-like"/>
    <property type="match status" value="1"/>
</dbReference>
<evidence type="ECO:0000259" key="4">
    <source>
        <dbReference type="Pfam" id="PF13193"/>
    </source>
</evidence>
<dbReference type="Gene3D" id="3.30.300.30">
    <property type="match status" value="1"/>
</dbReference>
<evidence type="ECO:0000313" key="6">
    <source>
        <dbReference type="Proteomes" id="UP000263833"/>
    </source>
</evidence>
<evidence type="ECO:0000256" key="2">
    <source>
        <dbReference type="ARBA" id="ARBA00022598"/>
    </source>
</evidence>
<dbReference type="CDD" id="cd04433">
    <property type="entry name" value="AFD_class_I"/>
    <property type="match status" value="1"/>
</dbReference>
<dbReference type="GO" id="GO:0006631">
    <property type="term" value="P:fatty acid metabolic process"/>
    <property type="evidence" value="ECO:0007669"/>
    <property type="project" value="TreeGrafter"/>
</dbReference>
<organism evidence="5 6">
    <name type="scientific">Sphingorhabdus pulchriflava</name>
    <dbReference type="NCBI Taxonomy" id="2292257"/>
    <lineage>
        <taxon>Bacteria</taxon>
        <taxon>Pseudomonadati</taxon>
        <taxon>Pseudomonadota</taxon>
        <taxon>Alphaproteobacteria</taxon>
        <taxon>Sphingomonadales</taxon>
        <taxon>Sphingomonadaceae</taxon>
        <taxon>Sphingorhabdus</taxon>
    </lineage>
</organism>
<dbReference type="Proteomes" id="UP000263833">
    <property type="component" value="Unassembled WGS sequence"/>
</dbReference>
<dbReference type="InterPro" id="IPR045851">
    <property type="entry name" value="AMP-bd_C_sf"/>
</dbReference>
<dbReference type="InterPro" id="IPR000873">
    <property type="entry name" value="AMP-dep_synth/lig_dom"/>
</dbReference>
<dbReference type="PANTHER" id="PTHR43201:SF5">
    <property type="entry name" value="MEDIUM-CHAIN ACYL-COA LIGASE ACSF2, MITOCHONDRIAL"/>
    <property type="match status" value="1"/>
</dbReference>
<reference evidence="6" key="1">
    <citation type="submission" date="2018-08" db="EMBL/GenBank/DDBJ databases">
        <authorList>
            <person name="Kim S.-J."/>
            <person name="Jung G.-Y."/>
        </authorList>
    </citation>
    <scope>NUCLEOTIDE SEQUENCE [LARGE SCALE GENOMIC DNA]</scope>
    <source>
        <strain evidence="6">GY_G</strain>
    </source>
</reference>
<feature type="domain" description="AMP-binding enzyme C-terminal" evidence="4">
    <location>
        <begin position="413"/>
        <end position="485"/>
    </location>
</feature>
<name>A0A371BG75_9SPHN</name>
<dbReference type="RefSeq" id="WP_115548152.1">
    <property type="nucleotide sequence ID" value="NZ_QRGP01000001.1"/>
</dbReference>